<proteinExistence type="predicted"/>
<protein>
    <submittedName>
        <fullName evidence="1">DNA translocase FtsK</fullName>
    </submittedName>
</protein>
<keyword evidence="2" id="KW-1185">Reference proteome</keyword>
<evidence type="ECO:0000313" key="2">
    <source>
        <dbReference type="Proteomes" id="UP000594603"/>
    </source>
</evidence>
<accession>A0ACD1BGD4</accession>
<dbReference type="Proteomes" id="UP000594603">
    <property type="component" value="Chromosome"/>
</dbReference>
<sequence length="748" mass="83842">MFSLYTNWAGYLSVISKDIFVNLLGVGAFTLPIYMIYVIIKLNFLKEKKILNAKFVGVTIVVITTMLLIQLLDMKSIDTNNFMNAISNIINSQNEITGGIIGFIIVFPIYKLVGSIGLYIIFIIAYFIASVLIFDYSINDLKKLFKLLINNKTNVRNSVSKKGRSDSKKIKIKVNNEESEKEEFLKNIESKIKILDFMKNTPKSSIELEEKSEIKINTDSRENADIKVQHHKLDDKFKTQKIKKIEGNSPIRGNEDVISKTQEIQSKTYQNKKYVRPNADLLNINTNLKLDKNEKKELLENADKLEKTLLSFGVEAKILEVTKGPSVTRFELQPKAGIKVSKIVNLSDDIALGLAAKGVRIEAPIPGKSAIGIEVPNKEQTPVFFREILESNEFKNNNYKVACALGKDITGKCIVTDISKMPHVLIAGATGSGKSVCINTLIVSILYKYSPEDVKLLMVDPKVVELNVYNGIPHLLIPVVTDPKKAAAALNWAVNEMTRRYKLFADNGVRNVDSYNELVKKGVVEEKLPYIVIIIDELADLMMACPRDVEDYICRLAQMARAAGMHLVIATQRPSVDVITGLIKANVPSRISFAVSSQVDSRTILDSTGAEKLLGKGDMLFYPVGESKPKRVQGAFISEEEVENVVSFIKDIKSDSKCESEILEYINFASDTSIKSNEDCDELLDEAIKIVVETGQVSTSYLQRRLRIGFNRAARIVEELEKNRIISARDGNKPRQVLMSKEEFENIK</sequence>
<name>A0ACD1BGD4_9CLOT</name>
<organism evidence="1 2">
    <name type="scientific">Candidatus Sarcina troglodytae</name>
    <dbReference type="NCBI Taxonomy" id="2726954"/>
    <lineage>
        <taxon>Bacteria</taxon>
        <taxon>Bacillati</taxon>
        <taxon>Bacillota</taxon>
        <taxon>Clostridia</taxon>
        <taxon>Eubacteriales</taxon>
        <taxon>Clostridiaceae</taxon>
        <taxon>Sarcina</taxon>
    </lineage>
</organism>
<reference evidence="1" key="1">
    <citation type="submission" date="2020-04" db="EMBL/GenBank/DDBJ databases">
        <title>A novel bacterium ('Candidatus Sarcina troglodytae' sp. nov.) linked to a protracted, uniformly lethal epizootic among sanctuary western chimpanzees (Pan troglodytes verus) in Sierra Leone.</title>
        <authorList>
            <person name="Owens L.A."/>
            <person name="Colitti B."/>
            <person name="Hirji I."/>
            <person name="Pizaro A."/>
            <person name="Jaffe J.E."/>
            <person name="Moittie S."/>
            <person name="Bishop-Lilly K.A."/>
            <person name="Estrella L.A."/>
            <person name="Voegtly L.J."/>
            <person name="Kuhn J.H."/>
            <person name="Suen G."/>
            <person name="Deblois C.L."/>
            <person name="Dunn C."/>
            <person name="Juan-Salles C."/>
            <person name="Goldberg T.L."/>
        </authorList>
    </citation>
    <scope>NUCLEOTIDE SEQUENCE</scope>
    <source>
        <strain evidence="1">JB2</strain>
    </source>
</reference>
<evidence type="ECO:0000313" key="1">
    <source>
        <dbReference type="EMBL" id="QPJ86536.1"/>
    </source>
</evidence>
<dbReference type="EMBL" id="CP051754">
    <property type="protein sequence ID" value="QPJ86536.1"/>
    <property type="molecule type" value="Genomic_DNA"/>
</dbReference>
<gene>
    <name evidence="1" type="ORF">HH195_06675</name>
</gene>